<name>A0AAT9G7U0_9RICK</name>
<dbReference type="PANTHER" id="PTHR21262:SF31">
    <property type="entry name" value="GTP PYROPHOSPHOKINASE"/>
    <property type="match status" value="1"/>
</dbReference>
<dbReference type="EMBL" id="AP029170">
    <property type="protein sequence ID" value="BFD45838.1"/>
    <property type="molecule type" value="Genomic_DNA"/>
</dbReference>
<proteinExistence type="predicted"/>
<dbReference type="GO" id="GO:0005886">
    <property type="term" value="C:plasma membrane"/>
    <property type="evidence" value="ECO:0007669"/>
    <property type="project" value="TreeGrafter"/>
</dbReference>
<dbReference type="PANTHER" id="PTHR21262">
    <property type="entry name" value="GUANOSINE-3',5'-BIS DIPHOSPHATE 3'-PYROPHOSPHOHYDROLASE"/>
    <property type="match status" value="1"/>
</dbReference>
<gene>
    <name evidence="2" type="ORF">DMENIID0002_04840</name>
</gene>
<organism evidence="2">
    <name type="scientific">Candidatus Tisiphia endosymbiont of Sergentomyia squamirostris</name>
    <dbReference type="NCBI Taxonomy" id="3113639"/>
    <lineage>
        <taxon>Bacteria</taxon>
        <taxon>Pseudomonadati</taxon>
        <taxon>Pseudomonadota</taxon>
        <taxon>Alphaproteobacteria</taxon>
        <taxon>Rickettsiales</taxon>
        <taxon>Rickettsiaceae</taxon>
        <taxon>Rickettsieae</taxon>
        <taxon>Candidatus Tisiphia</taxon>
    </lineage>
</organism>
<evidence type="ECO:0000259" key="1">
    <source>
        <dbReference type="SMART" id="SM00471"/>
    </source>
</evidence>
<dbReference type="Gene3D" id="1.10.3210.10">
    <property type="entry name" value="Hypothetical protein af1432"/>
    <property type="match status" value="1"/>
</dbReference>
<protein>
    <submittedName>
        <fullName evidence="2">HD domain-containing protein</fullName>
    </submittedName>
</protein>
<sequence>MRDQNYWQIKFKMCQYSKRLLNQLLILNKHIKDKVDIIEIKKAIYYARKYHADQKRQSGEPYYSHPIEVAYMVATYTAQTRPRFFRTDMIVTSLLHDCLEDTNITEETINIIFGSKVANQVQDLTRIKLEKKISVVEMINSLFIQGKSDILIIKIFDRLHNMRTLYAKSSEKIDKTVNETLCYFVPLAMHLNMNDIANELINISLKYLSGRNYKL</sequence>
<reference evidence="2" key="1">
    <citation type="submission" date="2024-01" db="EMBL/GenBank/DDBJ databases">
        <title>Sequencing the genomes of a sandfly, Sergentomyia squamirostris, and its two endosymbionts.</title>
        <authorList>
            <person name="Itokawa K."/>
            <person name="Sanjoba C."/>
        </authorList>
    </citation>
    <scope>NUCLEOTIDE SEQUENCE</scope>
    <source>
        <strain evidence="2">RiSSQ</strain>
    </source>
</reference>
<dbReference type="Pfam" id="PF13328">
    <property type="entry name" value="HD_4"/>
    <property type="match status" value="1"/>
</dbReference>
<accession>A0AAT9G7U0</accession>
<evidence type="ECO:0000313" key="2">
    <source>
        <dbReference type="EMBL" id="BFD45838.1"/>
    </source>
</evidence>
<dbReference type="AlphaFoldDB" id="A0AAT9G7U0"/>
<feature type="domain" description="HD/PDEase" evidence="1">
    <location>
        <begin position="58"/>
        <end position="171"/>
    </location>
</feature>
<dbReference type="SMART" id="SM00471">
    <property type="entry name" value="HDc"/>
    <property type="match status" value="1"/>
</dbReference>
<dbReference type="SUPFAM" id="SSF109604">
    <property type="entry name" value="HD-domain/PDEase-like"/>
    <property type="match status" value="1"/>
</dbReference>
<dbReference type="InterPro" id="IPR003607">
    <property type="entry name" value="HD/PDEase_dom"/>
</dbReference>